<dbReference type="Pfam" id="PF00483">
    <property type="entry name" value="NTP_transferase"/>
    <property type="match status" value="1"/>
</dbReference>
<comment type="caution">
    <text evidence="4">The sequence shown here is derived from an EMBL/GenBank/DDBJ whole genome shotgun (WGS) entry which is preliminary data.</text>
</comment>
<evidence type="ECO:0000313" key="4">
    <source>
        <dbReference type="EMBL" id="TCJ14118.1"/>
    </source>
</evidence>
<organism evidence="4 5">
    <name type="scientific">Flaviaesturariibacter flavus</name>
    <dbReference type="NCBI Taxonomy" id="2502780"/>
    <lineage>
        <taxon>Bacteria</taxon>
        <taxon>Pseudomonadati</taxon>
        <taxon>Bacteroidota</taxon>
        <taxon>Chitinophagia</taxon>
        <taxon>Chitinophagales</taxon>
        <taxon>Chitinophagaceae</taxon>
        <taxon>Flaviaestuariibacter</taxon>
    </lineage>
</organism>
<evidence type="ECO:0000256" key="2">
    <source>
        <dbReference type="ARBA" id="ARBA00022695"/>
    </source>
</evidence>
<accession>A0A4R1BB14</accession>
<evidence type="ECO:0000313" key="5">
    <source>
        <dbReference type="Proteomes" id="UP000295334"/>
    </source>
</evidence>
<gene>
    <name evidence="4" type="ORF">EPD60_08895</name>
</gene>
<proteinExistence type="predicted"/>
<feature type="domain" description="Nucleotidyl transferase" evidence="3">
    <location>
        <begin position="2"/>
        <end position="140"/>
    </location>
</feature>
<dbReference type="AlphaFoldDB" id="A0A4R1BB14"/>
<dbReference type="EMBL" id="SJZI01000042">
    <property type="protein sequence ID" value="TCJ14118.1"/>
    <property type="molecule type" value="Genomic_DNA"/>
</dbReference>
<dbReference type="OrthoDB" id="9813880at2"/>
<dbReference type="InterPro" id="IPR050065">
    <property type="entry name" value="GlmU-like"/>
</dbReference>
<keyword evidence="5" id="KW-1185">Reference proteome</keyword>
<sequence>MKGMIFAAGLGTRFKPWTDQHPKALAVVNGKSLLQRAVEYLQQYGINEIVVNVHHFADQVEEAISKAKGWGSHIHISDERDELLDTGGGMLKARQWLETGTFLTLNVDILSDANLKDFLVEHQQDNSLITLATTDRETSRKLLFNKYDRLCGWRNKSTGEEKLVLEAKDYFEKAYSGLAIFEPQVFSLTKLSGKFSLIDLYLELAHDNKISSYDHSGSKLLDVGKPGSVETAEKLFA</sequence>
<dbReference type="SUPFAM" id="SSF53448">
    <property type="entry name" value="Nucleotide-diphospho-sugar transferases"/>
    <property type="match status" value="1"/>
</dbReference>
<dbReference type="Proteomes" id="UP000295334">
    <property type="component" value="Unassembled WGS sequence"/>
</dbReference>
<dbReference type="Gene3D" id="3.90.550.10">
    <property type="entry name" value="Spore Coat Polysaccharide Biosynthesis Protein SpsA, Chain A"/>
    <property type="match status" value="1"/>
</dbReference>
<dbReference type="PANTHER" id="PTHR43584">
    <property type="entry name" value="NUCLEOTIDYL TRANSFERASE"/>
    <property type="match status" value="1"/>
</dbReference>
<dbReference type="InterPro" id="IPR005835">
    <property type="entry name" value="NTP_transferase_dom"/>
</dbReference>
<evidence type="ECO:0000259" key="3">
    <source>
        <dbReference type="Pfam" id="PF00483"/>
    </source>
</evidence>
<keyword evidence="1 4" id="KW-0808">Transferase</keyword>
<name>A0A4R1BB14_9BACT</name>
<keyword evidence="2" id="KW-0548">Nucleotidyltransferase</keyword>
<dbReference type="RefSeq" id="WP_131448927.1">
    <property type="nucleotide sequence ID" value="NZ_SJZI01000042.1"/>
</dbReference>
<dbReference type="GO" id="GO:0016779">
    <property type="term" value="F:nucleotidyltransferase activity"/>
    <property type="evidence" value="ECO:0007669"/>
    <property type="project" value="UniProtKB-KW"/>
</dbReference>
<evidence type="ECO:0000256" key="1">
    <source>
        <dbReference type="ARBA" id="ARBA00022679"/>
    </source>
</evidence>
<reference evidence="4 5" key="1">
    <citation type="submission" date="2019-03" db="EMBL/GenBank/DDBJ databases">
        <authorList>
            <person name="Kim M.K.M."/>
        </authorList>
    </citation>
    <scope>NUCLEOTIDE SEQUENCE [LARGE SCALE GENOMIC DNA]</scope>
    <source>
        <strain evidence="4 5">17J68-12</strain>
    </source>
</reference>
<dbReference type="InterPro" id="IPR029044">
    <property type="entry name" value="Nucleotide-diphossugar_trans"/>
</dbReference>
<dbReference type="PANTHER" id="PTHR43584:SF8">
    <property type="entry name" value="N-ACETYLMURAMATE ALPHA-1-PHOSPHATE URIDYLYLTRANSFERASE"/>
    <property type="match status" value="1"/>
</dbReference>
<protein>
    <submittedName>
        <fullName evidence="4">Nucleotidyltransferase family protein</fullName>
    </submittedName>
</protein>